<dbReference type="EC" id="2.7.13.3" evidence="2"/>
<proteinExistence type="predicted"/>
<dbReference type="PROSITE" id="PS50109">
    <property type="entry name" value="HIS_KIN"/>
    <property type="match status" value="1"/>
</dbReference>
<accession>A0A242MXR9</accession>
<dbReference type="InterPro" id="IPR036890">
    <property type="entry name" value="HATPase_C_sf"/>
</dbReference>
<keyword evidence="5" id="KW-0418">Kinase</keyword>
<organism evidence="8 9">
    <name type="scientific">Caballeronia sordidicola</name>
    <name type="common">Burkholderia sordidicola</name>
    <dbReference type="NCBI Taxonomy" id="196367"/>
    <lineage>
        <taxon>Bacteria</taxon>
        <taxon>Pseudomonadati</taxon>
        <taxon>Pseudomonadota</taxon>
        <taxon>Betaproteobacteria</taxon>
        <taxon>Burkholderiales</taxon>
        <taxon>Burkholderiaceae</taxon>
        <taxon>Caballeronia</taxon>
    </lineage>
</organism>
<evidence type="ECO:0000256" key="4">
    <source>
        <dbReference type="ARBA" id="ARBA00022741"/>
    </source>
</evidence>
<dbReference type="Gene3D" id="3.30.565.10">
    <property type="entry name" value="Histidine kinase-like ATPase, C-terminal domain"/>
    <property type="match status" value="1"/>
</dbReference>
<evidence type="ECO:0000256" key="5">
    <source>
        <dbReference type="ARBA" id="ARBA00022777"/>
    </source>
</evidence>
<dbReference type="Pfam" id="PF02518">
    <property type="entry name" value="HATPase_c"/>
    <property type="match status" value="1"/>
</dbReference>
<dbReference type="SMART" id="SM00387">
    <property type="entry name" value="HATPase_c"/>
    <property type="match status" value="1"/>
</dbReference>
<gene>
    <name evidence="8" type="ORF">PAMC26577_11460</name>
</gene>
<dbReference type="EMBL" id="NBTZ01000039">
    <property type="protein sequence ID" value="OTP76230.1"/>
    <property type="molecule type" value="Genomic_DNA"/>
</dbReference>
<dbReference type="InterPro" id="IPR004358">
    <property type="entry name" value="Sig_transdc_His_kin-like_C"/>
</dbReference>
<protein>
    <recommendedName>
        <fullName evidence="2">histidine kinase</fullName>
        <ecNumber evidence="2">2.7.13.3</ecNumber>
    </recommendedName>
</protein>
<dbReference type="RefSeq" id="WP_178391813.1">
    <property type="nucleotide sequence ID" value="NZ_MSRG01000004.1"/>
</dbReference>
<name>A0A242MXR9_CABSO</name>
<dbReference type="PANTHER" id="PTHR44936:SF10">
    <property type="entry name" value="SENSOR PROTEIN RSTB"/>
    <property type="match status" value="1"/>
</dbReference>
<sequence length="377" mass="40774">MMHSFLQNHRLDLIERCRVKTSLRSTHSATAQQLENGIPLLLDQIIKTLLIEQGSRPLDSRQVSGAPGGSKTMSEVGTSAAQHGSELLALGYSVKEVVHGYGDICQAVTDLAYERRIPFETDEFRTLNRCLDNAIAEAVTEFSYRRDTVIEATYLEETNKHVGIFIHEMRNALQLASFAFDAAKSGKLDLSGATGAVLERSLGRLEHLVEQAVTEIRDGAEESLPSKLFSAAKLVAEIAEAGALLAPTRQCKFTVVGVDGMLAISGNRNDLYVAVSNLVQNAFKFTHPCTEVTLATYAVDDRIFIDVKDHCGGLVPGSIERMFRPFEQTGSDKSGLGLGLSISQDAVVAAGGVLSASNIPGQGCVFTVSLPRYKMPN</sequence>
<evidence type="ECO:0000313" key="9">
    <source>
        <dbReference type="Proteomes" id="UP000195221"/>
    </source>
</evidence>
<feature type="domain" description="Histidine kinase" evidence="7">
    <location>
        <begin position="164"/>
        <end position="374"/>
    </location>
</feature>
<dbReference type="PRINTS" id="PR00344">
    <property type="entry name" value="BCTRLSENSOR"/>
</dbReference>
<dbReference type="InterPro" id="IPR005467">
    <property type="entry name" value="His_kinase_dom"/>
</dbReference>
<reference evidence="8 9" key="1">
    <citation type="submission" date="2017-03" db="EMBL/GenBank/DDBJ databases">
        <title>Genome analysis of strain PAMC 26577.</title>
        <authorList>
            <person name="Oh H.-M."/>
            <person name="Yang J.-A."/>
        </authorList>
    </citation>
    <scope>NUCLEOTIDE SEQUENCE [LARGE SCALE GENOMIC DNA]</scope>
    <source>
        <strain evidence="8 9">PAMC 26577</strain>
    </source>
</reference>
<evidence type="ECO:0000256" key="1">
    <source>
        <dbReference type="ARBA" id="ARBA00000085"/>
    </source>
</evidence>
<comment type="caution">
    <text evidence="8">The sequence shown here is derived from an EMBL/GenBank/DDBJ whole genome shotgun (WGS) entry which is preliminary data.</text>
</comment>
<dbReference type="AlphaFoldDB" id="A0A242MXR9"/>
<dbReference type="SUPFAM" id="SSF55874">
    <property type="entry name" value="ATPase domain of HSP90 chaperone/DNA topoisomerase II/histidine kinase"/>
    <property type="match status" value="1"/>
</dbReference>
<evidence type="ECO:0000256" key="6">
    <source>
        <dbReference type="ARBA" id="ARBA00022840"/>
    </source>
</evidence>
<evidence type="ECO:0000256" key="3">
    <source>
        <dbReference type="ARBA" id="ARBA00022679"/>
    </source>
</evidence>
<comment type="catalytic activity">
    <reaction evidence="1">
        <text>ATP + protein L-histidine = ADP + protein N-phospho-L-histidine.</text>
        <dbReference type="EC" id="2.7.13.3"/>
    </reaction>
</comment>
<keyword evidence="3" id="KW-0808">Transferase</keyword>
<keyword evidence="4" id="KW-0547">Nucleotide-binding</keyword>
<dbReference type="PANTHER" id="PTHR44936">
    <property type="entry name" value="SENSOR PROTEIN CREC"/>
    <property type="match status" value="1"/>
</dbReference>
<dbReference type="InterPro" id="IPR050980">
    <property type="entry name" value="2C_sensor_his_kinase"/>
</dbReference>
<evidence type="ECO:0000259" key="7">
    <source>
        <dbReference type="PROSITE" id="PS50109"/>
    </source>
</evidence>
<evidence type="ECO:0000256" key="2">
    <source>
        <dbReference type="ARBA" id="ARBA00012438"/>
    </source>
</evidence>
<dbReference type="GO" id="GO:0005524">
    <property type="term" value="F:ATP binding"/>
    <property type="evidence" value="ECO:0007669"/>
    <property type="project" value="UniProtKB-KW"/>
</dbReference>
<dbReference type="GO" id="GO:0004673">
    <property type="term" value="F:protein histidine kinase activity"/>
    <property type="evidence" value="ECO:0007669"/>
    <property type="project" value="UniProtKB-EC"/>
</dbReference>
<dbReference type="InterPro" id="IPR003594">
    <property type="entry name" value="HATPase_dom"/>
</dbReference>
<dbReference type="Proteomes" id="UP000195221">
    <property type="component" value="Unassembled WGS sequence"/>
</dbReference>
<keyword evidence="6" id="KW-0067">ATP-binding</keyword>
<evidence type="ECO:0000313" key="8">
    <source>
        <dbReference type="EMBL" id="OTP76230.1"/>
    </source>
</evidence>